<dbReference type="EMBL" id="LCTV02000008">
    <property type="protein sequence ID" value="PRQ73424.1"/>
    <property type="molecule type" value="Genomic_DNA"/>
</dbReference>
<evidence type="ECO:0000313" key="2">
    <source>
        <dbReference type="EMBL" id="CTR08704.1"/>
    </source>
</evidence>
<name>A0A0K3CG55_RHOTO</name>
<feature type="compositionally biased region" description="Basic and acidic residues" evidence="1">
    <location>
        <begin position="228"/>
        <end position="240"/>
    </location>
</feature>
<proteinExistence type="predicted"/>
<feature type="region of interest" description="Disordered" evidence="1">
    <location>
        <begin position="219"/>
        <end position="243"/>
    </location>
</feature>
<gene>
    <name evidence="2" type="primary">FGENESH: predicted gene_8.420</name>
    <name evidence="3" type="ORF">AAT19DRAFT_16177</name>
    <name evidence="2" type="ORF">BN2166_0045650</name>
</gene>
<evidence type="ECO:0000313" key="5">
    <source>
        <dbReference type="Proteomes" id="UP000239560"/>
    </source>
</evidence>
<keyword evidence="4" id="KW-1185">Reference proteome</keyword>
<dbReference type="EMBL" id="CWKI01000008">
    <property type="protein sequence ID" value="CTR08704.1"/>
    <property type="molecule type" value="Genomic_DNA"/>
</dbReference>
<protein>
    <submittedName>
        <fullName evidence="2">Uncharacterized protein</fullName>
    </submittedName>
</protein>
<feature type="compositionally biased region" description="Pro residues" evidence="1">
    <location>
        <begin position="182"/>
        <end position="191"/>
    </location>
</feature>
<dbReference type="OrthoDB" id="2520526at2759"/>
<accession>A0A0K3CG55</accession>
<reference evidence="3 5" key="2">
    <citation type="journal article" date="2018" name="Elife">
        <title>Functional genomics of lipid metabolism in the oleaginous yeast Rhodosporidium toruloides.</title>
        <authorList>
            <person name="Coradetti S.T."/>
            <person name="Pinel D."/>
            <person name="Geiselman G."/>
            <person name="Ito M."/>
            <person name="Mondo S."/>
            <person name="Reilly M.C."/>
            <person name="Cheng Y.F."/>
            <person name="Bauer S."/>
            <person name="Grigoriev I."/>
            <person name="Gladden J.M."/>
            <person name="Simmons B.A."/>
            <person name="Brem R."/>
            <person name="Arkin A.P."/>
            <person name="Skerker J.M."/>
        </authorList>
    </citation>
    <scope>NUCLEOTIDE SEQUENCE [LARGE SCALE GENOMIC DNA]</scope>
    <source>
        <strain evidence="3 5">NBRC 0880</strain>
    </source>
</reference>
<dbReference type="Proteomes" id="UP000239560">
    <property type="component" value="Unassembled WGS sequence"/>
</dbReference>
<dbReference type="AlphaFoldDB" id="A0A0K3CG55"/>
<organism evidence="2 4">
    <name type="scientific">Rhodotorula toruloides</name>
    <name type="common">Yeast</name>
    <name type="synonym">Rhodosporidium toruloides</name>
    <dbReference type="NCBI Taxonomy" id="5286"/>
    <lineage>
        <taxon>Eukaryota</taxon>
        <taxon>Fungi</taxon>
        <taxon>Dikarya</taxon>
        <taxon>Basidiomycota</taxon>
        <taxon>Pucciniomycotina</taxon>
        <taxon>Microbotryomycetes</taxon>
        <taxon>Sporidiobolales</taxon>
        <taxon>Sporidiobolaceae</taxon>
        <taxon>Rhodotorula</taxon>
    </lineage>
</organism>
<reference evidence="2 4" key="1">
    <citation type="submission" date="2015-07" db="EMBL/GenBank/DDBJ databases">
        <authorList>
            <person name="Cajimat M.N.B."/>
            <person name="Milazzo M.L."/>
            <person name="Fulhorst C.F."/>
        </authorList>
    </citation>
    <scope>NUCLEOTIDE SEQUENCE [LARGE SCALE GENOMIC DNA]</scope>
    <source>
        <strain evidence="2">Single colony</strain>
    </source>
</reference>
<dbReference type="Proteomes" id="UP000199069">
    <property type="component" value="Unassembled WGS sequence"/>
</dbReference>
<evidence type="ECO:0000256" key="1">
    <source>
        <dbReference type="SAM" id="MobiDB-lite"/>
    </source>
</evidence>
<sequence>MPVSQPVSRTAPPKIRAYLTAIYKELTGFTLNKKGSMSSDNWDEANDTFSENAWELYDWTRSIFAGLSTGQGRNTHPHEYLSRLLKLIEEVEDGVRSRMNESKEEVIAWILHNYSLQSVQQETARSCLSHRTAPKLMMDSLQRIPVFDAYQAMEQHAPATQHVSGHHAPTQHAGHAHHGVSLPPPQVPPAPQQHTGLPPILPGINSPILTHPSIRFRPIVTREEEEGERSLSKSRRDDAHLGYGASMTPRKAAIYGLAGSGRARRAF</sequence>
<feature type="region of interest" description="Disordered" evidence="1">
    <location>
        <begin position="157"/>
        <end position="205"/>
    </location>
</feature>
<evidence type="ECO:0000313" key="4">
    <source>
        <dbReference type="Proteomes" id="UP000199069"/>
    </source>
</evidence>
<evidence type="ECO:0000313" key="3">
    <source>
        <dbReference type="EMBL" id="PRQ73424.1"/>
    </source>
</evidence>